<dbReference type="Proteomes" id="UP000824533">
    <property type="component" value="Linkage Group LG29"/>
</dbReference>
<accession>A0ACC1CEN9</accession>
<name>A0ACC1CEN9_9NEOP</name>
<organism evidence="1 2">
    <name type="scientific">Dendrolimus kikuchii</name>
    <dbReference type="NCBI Taxonomy" id="765133"/>
    <lineage>
        <taxon>Eukaryota</taxon>
        <taxon>Metazoa</taxon>
        <taxon>Ecdysozoa</taxon>
        <taxon>Arthropoda</taxon>
        <taxon>Hexapoda</taxon>
        <taxon>Insecta</taxon>
        <taxon>Pterygota</taxon>
        <taxon>Neoptera</taxon>
        <taxon>Endopterygota</taxon>
        <taxon>Lepidoptera</taxon>
        <taxon>Glossata</taxon>
        <taxon>Ditrysia</taxon>
        <taxon>Bombycoidea</taxon>
        <taxon>Lasiocampidae</taxon>
        <taxon>Dendrolimus</taxon>
    </lineage>
</organism>
<evidence type="ECO:0000313" key="2">
    <source>
        <dbReference type="Proteomes" id="UP000824533"/>
    </source>
</evidence>
<keyword evidence="2" id="KW-1185">Reference proteome</keyword>
<evidence type="ECO:0000313" key="1">
    <source>
        <dbReference type="EMBL" id="KAJ0169977.1"/>
    </source>
</evidence>
<protein>
    <submittedName>
        <fullName evidence="1">Uncharacterized protein</fullName>
    </submittedName>
</protein>
<reference evidence="1 2" key="1">
    <citation type="journal article" date="2021" name="Front. Genet.">
        <title>Chromosome-Level Genome Assembly Reveals Significant Gene Expansion in the Toll and IMD Signaling Pathways of Dendrolimus kikuchii.</title>
        <authorList>
            <person name="Zhou J."/>
            <person name="Wu P."/>
            <person name="Xiong Z."/>
            <person name="Liu N."/>
            <person name="Zhao N."/>
            <person name="Ji M."/>
            <person name="Qiu Y."/>
            <person name="Yang B."/>
        </authorList>
    </citation>
    <scope>NUCLEOTIDE SEQUENCE [LARGE SCALE GENOMIC DNA]</scope>
    <source>
        <strain evidence="1">Ann1</strain>
    </source>
</reference>
<comment type="caution">
    <text evidence="1">The sequence shown here is derived from an EMBL/GenBank/DDBJ whole genome shotgun (WGS) entry which is preliminary data.</text>
</comment>
<dbReference type="EMBL" id="CM034415">
    <property type="protein sequence ID" value="KAJ0169977.1"/>
    <property type="molecule type" value="Genomic_DNA"/>
</dbReference>
<gene>
    <name evidence="1" type="ORF">K1T71_014583</name>
</gene>
<proteinExistence type="predicted"/>
<sequence>MEIDPSTQTGDDDGFQVVTNRKAKKRLLNSSPQGHIDKEPKQAKTKATSQPPCIRSAVTERSSVLLAMASNEDDDALAFSNRTSGRTSAMSCAASGTVGGVTEESDSNVSVTALTALCNGDSGGGLVFPATEHTGITRYYLRGIVSTAPKNQAACNAFTITTFTEILKHEFFIREGTFM</sequence>